<dbReference type="InterPro" id="IPR001279">
    <property type="entry name" value="Metallo-B-lactamas"/>
</dbReference>
<dbReference type="EMBL" id="WTYK01000002">
    <property type="protein sequence ID" value="MXP40884.1"/>
    <property type="molecule type" value="Genomic_DNA"/>
</dbReference>
<organism evidence="2 3">
    <name type="scientific">Croceibacterium soli</name>
    <dbReference type="NCBI Taxonomy" id="1739690"/>
    <lineage>
        <taxon>Bacteria</taxon>
        <taxon>Pseudomonadati</taxon>
        <taxon>Pseudomonadota</taxon>
        <taxon>Alphaproteobacteria</taxon>
        <taxon>Sphingomonadales</taxon>
        <taxon>Erythrobacteraceae</taxon>
        <taxon>Croceibacterium</taxon>
    </lineage>
</organism>
<dbReference type="CDD" id="cd16315">
    <property type="entry name" value="EVM-1-like_MBL-B3"/>
    <property type="match status" value="1"/>
</dbReference>
<dbReference type="SUPFAM" id="SSF56281">
    <property type="entry name" value="Metallo-hydrolase/oxidoreductase"/>
    <property type="match status" value="1"/>
</dbReference>
<evidence type="ECO:0000313" key="3">
    <source>
        <dbReference type="Proteomes" id="UP000469159"/>
    </source>
</evidence>
<comment type="caution">
    <text evidence="2">The sequence shown here is derived from an EMBL/GenBank/DDBJ whole genome shotgun (WGS) entry which is preliminary data.</text>
</comment>
<feature type="domain" description="Metallo-beta-lactamase" evidence="1">
    <location>
        <begin position="97"/>
        <end position="288"/>
    </location>
</feature>
<dbReference type="PANTHER" id="PTHR42951:SF17">
    <property type="entry name" value="METALLO-BETA-LACTAMASE DOMAIN-CONTAINING PROTEIN"/>
    <property type="match status" value="1"/>
</dbReference>
<name>A0A6I4USZ2_9SPHN</name>
<dbReference type="SMART" id="SM00849">
    <property type="entry name" value="Lactamase_B"/>
    <property type="match status" value="1"/>
</dbReference>
<dbReference type="NCBIfam" id="NF033105">
    <property type="entry name" value="bla_subclass_B3"/>
    <property type="match status" value="1"/>
</dbReference>
<dbReference type="PANTHER" id="PTHR42951">
    <property type="entry name" value="METALLO-BETA-LACTAMASE DOMAIN-CONTAINING"/>
    <property type="match status" value="1"/>
</dbReference>
<dbReference type="OrthoDB" id="9773738at2"/>
<protein>
    <submittedName>
        <fullName evidence="2">Subclass B3 metallo-beta-lactamase</fullName>
    </submittedName>
</protein>
<proteinExistence type="predicted"/>
<keyword evidence="3" id="KW-1185">Reference proteome</keyword>
<evidence type="ECO:0000259" key="1">
    <source>
        <dbReference type="SMART" id="SM00849"/>
    </source>
</evidence>
<dbReference type="Pfam" id="PF00753">
    <property type="entry name" value="Lactamase_B"/>
    <property type="match status" value="1"/>
</dbReference>
<dbReference type="InterPro" id="IPR050855">
    <property type="entry name" value="NDM-1-like"/>
</dbReference>
<evidence type="ECO:0000313" key="2">
    <source>
        <dbReference type="EMBL" id="MXP40884.1"/>
    </source>
</evidence>
<sequence>MSGECRHHPLAPSSKEEGECVAPGGSPLLFRGGGLGVVAALAVLSACTATQALPPEQSAAGVTPAQWAAQCADDSGWDEPGPPFQVHGNTWYVGTCGIAAILVTSDEGHVLIDGGTGKGAAPIAANIEALGFALTDVKLLLHSHEHFDHVGGLAELQRRTGARLLASQAAAPVLASGQSADDDPQKGALDPFAPIRVDGTVKDGEVVRVGDLALTAIATPGHTTGALSWQWRSCDEAGQCETVVYGDSLSPVSADSYRFSNHPARLAAYRASLKRFAGLDCTLLLTPHPSASGMRDRILGGDLTNSAACANYAAAIGKRLDQRLAKETNG</sequence>
<dbReference type="Gene3D" id="3.60.15.10">
    <property type="entry name" value="Ribonuclease Z/Hydroxyacylglutathione hydrolase-like"/>
    <property type="match status" value="1"/>
</dbReference>
<accession>A0A6I4USZ2</accession>
<reference evidence="2 3" key="1">
    <citation type="submission" date="2019-12" db="EMBL/GenBank/DDBJ databases">
        <title>Genomic-based taxomic classification of the family Erythrobacteraceae.</title>
        <authorList>
            <person name="Xu L."/>
        </authorList>
    </citation>
    <scope>NUCLEOTIDE SEQUENCE [LARGE SCALE GENOMIC DNA]</scope>
    <source>
        <strain evidence="2 3">MCCC 1K02066</strain>
    </source>
</reference>
<dbReference type="Proteomes" id="UP000469159">
    <property type="component" value="Unassembled WGS sequence"/>
</dbReference>
<dbReference type="NCBIfam" id="NF012229">
    <property type="entry name" value="bla_class_B_core"/>
    <property type="match status" value="1"/>
</dbReference>
<dbReference type="AlphaFoldDB" id="A0A6I4USZ2"/>
<gene>
    <name evidence="2" type="primary">bla</name>
    <name evidence="2" type="ORF">GRI75_04395</name>
</gene>
<dbReference type="InterPro" id="IPR036866">
    <property type="entry name" value="RibonucZ/Hydroxyglut_hydro"/>
</dbReference>